<dbReference type="Pfam" id="PF00990">
    <property type="entry name" value="GGDEF"/>
    <property type="match status" value="1"/>
</dbReference>
<keyword evidence="8" id="KW-1185">Reference proteome</keyword>
<dbReference type="SMART" id="SM00267">
    <property type="entry name" value="GGDEF"/>
    <property type="match status" value="1"/>
</dbReference>
<feature type="transmembrane region" description="Helical" evidence="4">
    <location>
        <begin position="179"/>
        <end position="199"/>
    </location>
</feature>
<comment type="caution">
    <text evidence="7">The sequence shown here is derived from an EMBL/GenBank/DDBJ whole genome shotgun (WGS) entry which is preliminary data.</text>
</comment>
<dbReference type="CDD" id="cd01949">
    <property type="entry name" value="GGDEF"/>
    <property type="match status" value="1"/>
</dbReference>
<feature type="transmembrane region" description="Helical" evidence="4">
    <location>
        <begin position="7"/>
        <end position="28"/>
    </location>
</feature>
<dbReference type="GO" id="GO:0043709">
    <property type="term" value="P:cell adhesion involved in single-species biofilm formation"/>
    <property type="evidence" value="ECO:0007669"/>
    <property type="project" value="TreeGrafter"/>
</dbReference>
<proteinExistence type="predicted"/>
<dbReference type="InterPro" id="IPR029787">
    <property type="entry name" value="Nucleotide_cyclase"/>
</dbReference>
<evidence type="ECO:0000313" key="8">
    <source>
        <dbReference type="Proteomes" id="UP000244223"/>
    </source>
</evidence>
<dbReference type="InterPro" id="IPR043128">
    <property type="entry name" value="Rev_trsase/Diguanyl_cyclase"/>
</dbReference>
<sequence>MTLRFKLMLALLLTNLLSIAVVGGIAYYKLAAKFSESLMQEAFTRFEQDVIAYVQTYGSWVRATESEPFSLFIERYAAFLGKTPQHNMGLGASLQQAPNNTHSVYGSHLPPFRFVLSDPYHLALLAVPPYDVGDQLSHEDIQRARPIYINGQLFGYAVPKGVLTLSQQDKTYLNAMREALMVGVVTALFLALVLGVIFGNRVSLPLRQLAHALRAMGEGKLRQYINTRRQDELGLLAQNFNRMSEDLATSHEALQASHAKIQAQAKQLKELSIRDGLTQLYNRRHFDEYASRLHAEALRYQHPFTVMMGDIDFFKRINDNFSHATGDLVLKQVAQLLQTHTRNSDLVARYGGEEFVIAFSQTSLAQAVGLCERLRAQIEAYPWHTIHPDLKVTMSMGLNDRLEDNLENMLKLADQYLYEAKHQGRNQVRYATVNF</sequence>
<dbReference type="EC" id="2.7.7.65" evidence="2"/>
<dbReference type="OrthoDB" id="9759607at2"/>
<dbReference type="SUPFAM" id="SSF55073">
    <property type="entry name" value="Nucleotide cyclase"/>
    <property type="match status" value="1"/>
</dbReference>
<dbReference type="Pfam" id="PF00672">
    <property type="entry name" value="HAMP"/>
    <property type="match status" value="1"/>
</dbReference>
<dbReference type="PANTHER" id="PTHR45138:SF9">
    <property type="entry name" value="DIGUANYLATE CYCLASE DGCM-RELATED"/>
    <property type="match status" value="1"/>
</dbReference>
<dbReference type="AlphaFoldDB" id="A0A2T5J1F9"/>
<dbReference type="InterPro" id="IPR050469">
    <property type="entry name" value="Diguanylate_Cyclase"/>
</dbReference>
<dbReference type="GO" id="GO:1902201">
    <property type="term" value="P:negative regulation of bacterial-type flagellum-dependent cell motility"/>
    <property type="evidence" value="ECO:0007669"/>
    <property type="project" value="TreeGrafter"/>
</dbReference>
<evidence type="ECO:0000256" key="3">
    <source>
        <dbReference type="ARBA" id="ARBA00034247"/>
    </source>
</evidence>
<dbReference type="SMART" id="SM00304">
    <property type="entry name" value="HAMP"/>
    <property type="match status" value="1"/>
</dbReference>
<dbReference type="Gene3D" id="3.30.70.270">
    <property type="match status" value="1"/>
</dbReference>
<dbReference type="GO" id="GO:0052621">
    <property type="term" value="F:diguanylate cyclase activity"/>
    <property type="evidence" value="ECO:0007669"/>
    <property type="project" value="UniProtKB-EC"/>
</dbReference>
<dbReference type="InterPro" id="IPR000160">
    <property type="entry name" value="GGDEF_dom"/>
</dbReference>
<accession>A0A2T5J1F9</accession>
<dbReference type="NCBIfam" id="TIGR00254">
    <property type="entry name" value="GGDEF"/>
    <property type="match status" value="1"/>
</dbReference>
<name>A0A2T5J1F9_9GAMM</name>
<dbReference type="GO" id="GO:0007165">
    <property type="term" value="P:signal transduction"/>
    <property type="evidence" value="ECO:0007669"/>
    <property type="project" value="InterPro"/>
</dbReference>
<dbReference type="SUPFAM" id="SSF158472">
    <property type="entry name" value="HAMP domain-like"/>
    <property type="match status" value="1"/>
</dbReference>
<protein>
    <recommendedName>
        <fullName evidence="2">diguanylate cyclase</fullName>
        <ecNumber evidence="2">2.7.7.65</ecNumber>
    </recommendedName>
</protein>
<evidence type="ECO:0000256" key="2">
    <source>
        <dbReference type="ARBA" id="ARBA00012528"/>
    </source>
</evidence>
<dbReference type="CDD" id="cd06225">
    <property type="entry name" value="HAMP"/>
    <property type="match status" value="1"/>
</dbReference>
<dbReference type="FunFam" id="3.30.70.270:FF:000001">
    <property type="entry name" value="Diguanylate cyclase domain protein"/>
    <property type="match status" value="1"/>
</dbReference>
<gene>
    <name evidence="7" type="ORF">C8N29_104174</name>
</gene>
<evidence type="ECO:0000259" key="5">
    <source>
        <dbReference type="PROSITE" id="PS50885"/>
    </source>
</evidence>
<evidence type="ECO:0000259" key="6">
    <source>
        <dbReference type="PROSITE" id="PS50887"/>
    </source>
</evidence>
<comment type="catalytic activity">
    <reaction evidence="3">
        <text>2 GTP = 3',3'-c-di-GMP + 2 diphosphate</text>
        <dbReference type="Rhea" id="RHEA:24898"/>
        <dbReference type="ChEBI" id="CHEBI:33019"/>
        <dbReference type="ChEBI" id="CHEBI:37565"/>
        <dbReference type="ChEBI" id="CHEBI:58805"/>
        <dbReference type="EC" id="2.7.7.65"/>
    </reaction>
</comment>
<dbReference type="Proteomes" id="UP000244223">
    <property type="component" value="Unassembled WGS sequence"/>
</dbReference>
<dbReference type="PANTHER" id="PTHR45138">
    <property type="entry name" value="REGULATORY COMPONENTS OF SENSORY TRANSDUCTION SYSTEM"/>
    <property type="match status" value="1"/>
</dbReference>
<evidence type="ECO:0000313" key="7">
    <source>
        <dbReference type="EMBL" id="PTQ90129.1"/>
    </source>
</evidence>
<comment type="cofactor">
    <cofactor evidence="1">
        <name>Mg(2+)</name>
        <dbReference type="ChEBI" id="CHEBI:18420"/>
    </cofactor>
</comment>
<dbReference type="PROSITE" id="PS50887">
    <property type="entry name" value="GGDEF"/>
    <property type="match status" value="1"/>
</dbReference>
<feature type="domain" description="HAMP" evidence="5">
    <location>
        <begin position="200"/>
        <end position="252"/>
    </location>
</feature>
<dbReference type="EMBL" id="QAON01000004">
    <property type="protein sequence ID" value="PTQ90129.1"/>
    <property type="molecule type" value="Genomic_DNA"/>
</dbReference>
<reference evidence="7 8" key="1">
    <citation type="submission" date="2018-04" db="EMBL/GenBank/DDBJ databases">
        <title>Genomic Encyclopedia of Archaeal and Bacterial Type Strains, Phase II (KMG-II): from individual species to whole genera.</title>
        <authorList>
            <person name="Goeker M."/>
        </authorList>
    </citation>
    <scope>NUCLEOTIDE SEQUENCE [LARGE SCALE GENOMIC DNA]</scope>
    <source>
        <strain evidence="7 8">DSM 5822</strain>
    </source>
</reference>
<keyword evidence="4" id="KW-0812">Transmembrane</keyword>
<feature type="domain" description="GGDEF" evidence="6">
    <location>
        <begin position="302"/>
        <end position="433"/>
    </location>
</feature>
<keyword evidence="4" id="KW-0472">Membrane</keyword>
<dbReference type="InterPro" id="IPR003660">
    <property type="entry name" value="HAMP_dom"/>
</dbReference>
<dbReference type="Gene3D" id="6.10.340.10">
    <property type="match status" value="1"/>
</dbReference>
<evidence type="ECO:0000256" key="4">
    <source>
        <dbReference type="SAM" id="Phobius"/>
    </source>
</evidence>
<organism evidence="7 8">
    <name type="scientific">Agitococcus lubricus</name>
    <dbReference type="NCBI Taxonomy" id="1077255"/>
    <lineage>
        <taxon>Bacteria</taxon>
        <taxon>Pseudomonadati</taxon>
        <taxon>Pseudomonadota</taxon>
        <taxon>Gammaproteobacteria</taxon>
        <taxon>Moraxellales</taxon>
        <taxon>Moraxellaceae</taxon>
        <taxon>Agitococcus</taxon>
    </lineage>
</organism>
<evidence type="ECO:0000256" key="1">
    <source>
        <dbReference type="ARBA" id="ARBA00001946"/>
    </source>
</evidence>
<dbReference type="RefSeq" id="WP_107865125.1">
    <property type="nucleotide sequence ID" value="NZ_QAON01000004.1"/>
</dbReference>
<dbReference type="PROSITE" id="PS50885">
    <property type="entry name" value="HAMP"/>
    <property type="match status" value="1"/>
</dbReference>
<dbReference type="GO" id="GO:0005886">
    <property type="term" value="C:plasma membrane"/>
    <property type="evidence" value="ECO:0007669"/>
    <property type="project" value="TreeGrafter"/>
</dbReference>
<keyword evidence="4" id="KW-1133">Transmembrane helix</keyword>